<organism evidence="1">
    <name type="scientific">marine sediment metagenome</name>
    <dbReference type="NCBI Taxonomy" id="412755"/>
    <lineage>
        <taxon>unclassified sequences</taxon>
        <taxon>metagenomes</taxon>
        <taxon>ecological metagenomes</taxon>
    </lineage>
</organism>
<gene>
    <name evidence="1" type="ORF">LCGC14_0612130</name>
</gene>
<dbReference type="EMBL" id="LAZR01001017">
    <property type="protein sequence ID" value="KKN52481.1"/>
    <property type="molecule type" value="Genomic_DNA"/>
</dbReference>
<dbReference type="AlphaFoldDB" id="A0A0F9TTM9"/>
<comment type="caution">
    <text evidence="1">The sequence shown here is derived from an EMBL/GenBank/DDBJ whole genome shotgun (WGS) entry which is preliminary data.</text>
</comment>
<accession>A0A0F9TTM9</accession>
<reference evidence="1" key="1">
    <citation type="journal article" date="2015" name="Nature">
        <title>Complex archaea that bridge the gap between prokaryotes and eukaryotes.</title>
        <authorList>
            <person name="Spang A."/>
            <person name="Saw J.H."/>
            <person name="Jorgensen S.L."/>
            <person name="Zaremba-Niedzwiedzka K."/>
            <person name="Martijn J."/>
            <person name="Lind A.E."/>
            <person name="van Eijk R."/>
            <person name="Schleper C."/>
            <person name="Guy L."/>
            <person name="Ettema T.J."/>
        </authorList>
    </citation>
    <scope>NUCLEOTIDE SEQUENCE</scope>
</reference>
<evidence type="ECO:0000313" key="1">
    <source>
        <dbReference type="EMBL" id="KKN52481.1"/>
    </source>
</evidence>
<sequence>MTVRVRDIPATAALGRLISFTKQYRSGGNELVNDSLYIAFFGQIVCKRYSTRPRQNLLLRVVSRDDFSQVPKTNPFIW</sequence>
<protein>
    <submittedName>
        <fullName evidence="1">Uncharacterized protein</fullName>
    </submittedName>
</protein>
<proteinExistence type="predicted"/>
<name>A0A0F9TTM9_9ZZZZ</name>